<keyword evidence="2" id="KW-1185">Reference proteome</keyword>
<dbReference type="AlphaFoldDB" id="A0A183HU89"/>
<sequence>MERSLSAQNGLNAFVEPLGMAEIANDLLVGEWLRKSMKEDGVMQVINVVVPMNMKVIIVTKLSSVEMMVNLSMEGLFQGIPDRIPQMYSLQLKDECSTIRPILLIYHFSTSSRICSCHMQISL</sequence>
<name>A0A183HU89_9BILA</name>
<dbReference type="Proteomes" id="UP000267606">
    <property type="component" value="Unassembled WGS sequence"/>
</dbReference>
<evidence type="ECO:0000313" key="1">
    <source>
        <dbReference type="EMBL" id="VDO73419.1"/>
    </source>
</evidence>
<gene>
    <name evidence="1" type="ORF">OFLC_LOCUS11048</name>
</gene>
<accession>A0A183HU89</accession>
<reference evidence="1 2" key="2">
    <citation type="submission" date="2018-11" db="EMBL/GenBank/DDBJ databases">
        <authorList>
            <consortium name="Pathogen Informatics"/>
        </authorList>
    </citation>
    <scope>NUCLEOTIDE SEQUENCE [LARGE SCALE GENOMIC DNA]</scope>
</reference>
<proteinExistence type="predicted"/>
<protein>
    <submittedName>
        <fullName evidence="3">START domain-containing protein</fullName>
    </submittedName>
</protein>
<dbReference type="WBParaSite" id="OFLC_0001105101-mRNA-1">
    <property type="protein sequence ID" value="OFLC_0001105101-mRNA-1"/>
    <property type="gene ID" value="OFLC_0001105101"/>
</dbReference>
<dbReference type="EMBL" id="UZAJ01015446">
    <property type="protein sequence ID" value="VDO73419.1"/>
    <property type="molecule type" value="Genomic_DNA"/>
</dbReference>
<reference evidence="3" key="1">
    <citation type="submission" date="2016-06" db="UniProtKB">
        <authorList>
            <consortium name="WormBaseParasite"/>
        </authorList>
    </citation>
    <scope>IDENTIFICATION</scope>
</reference>
<evidence type="ECO:0000313" key="3">
    <source>
        <dbReference type="WBParaSite" id="OFLC_0001105101-mRNA-1"/>
    </source>
</evidence>
<organism evidence="3">
    <name type="scientific">Onchocerca flexuosa</name>
    <dbReference type="NCBI Taxonomy" id="387005"/>
    <lineage>
        <taxon>Eukaryota</taxon>
        <taxon>Metazoa</taxon>
        <taxon>Ecdysozoa</taxon>
        <taxon>Nematoda</taxon>
        <taxon>Chromadorea</taxon>
        <taxon>Rhabditida</taxon>
        <taxon>Spirurina</taxon>
        <taxon>Spiruromorpha</taxon>
        <taxon>Filarioidea</taxon>
        <taxon>Onchocercidae</taxon>
        <taxon>Onchocerca</taxon>
    </lineage>
</organism>
<evidence type="ECO:0000313" key="2">
    <source>
        <dbReference type="Proteomes" id="UP000267606"/>
    </source>
</evidence>